<dbReference type="SUPFAM" id="SSF48371">
    <property type="entry name" value="ARM repeat"/>
    <property type="match status" value="1"/>
</dbReference>
<dbReference type="Proteomes" id="UP001246244">
    <property type="component" value="Unassembled WGS sequence"/>
</dbReference>
<gene>
    <name evidence="1" type="ORF">RG963_06490</name>
</gene>
<name>A0ABU2D0B7_9EURY</name>
<reference evidence="2" key="1">
    <citation type="submission" date="2023-07" db="EMBL/GenBank/DDBJ databases">
        <title>Whole-genome sequencing of a new Methanosarcina sp. Z-7115.</title>
        <authorList>
            <person name="Zhilina T.N."/>
            <person name="Merkel A.Y."/>
        </authorList>
    </citation>
    <scope>NUCLEOTIDE SEQUENCE [LARGE SCALE GENOMIC DNA]</scope>
    <source>
        <strain evidence="2">Z-7115</strain>
    </source>
</reference>
<organism evidence="1 2">
    <name type="scientific">Methanosarcina baikalica</name>
    <dbReference type="NCBI Taxonomy" id="3073890"/>
    <lineage>
        <taxon>Archaea</taxon>
        <taxon>Methanobacteriati</taxon>
        <taxon>Methanobacteriota</taxon>
        <taxon>Stenosarchaea group</taxon>
        <taxon>Methanomicrobia</taxon>
        <taxon>Methanosarcinales</taxon>
        <taxon>Methanosarcinaceae</taxon>
        <taxon>Methanosarcina</taxon>
    </lineage>
</organism>
<sequence length="213" mass="25311">METKEIIRDIADKNFDKFKYVEQIQFDEELRDLIIDQMISNKNIMVYYHCYDIVSEASCSRPELFYKYWNSCLNLLNYENSYHRDIGLTLIANLSKSDENNLIIEVIDEYLEHAQDDKFMTSRCCIKNSSKILLNKPELMNKIIVHFINLADSCNYPVKQKELLISDIIEAFDTIYDKYDNKEELMSFVRDKTKSVSPKTRKAAKEFILKHQR</sequence>
<keyword evidence="2" id="KW-1185">Reference proteome</keyword>
<evidence type="ECO:0000313" key="1">
    <source>
        <dbReference type="EMBL" id="MDR7665437.1"/>
    </source>
</evidence>
<evidence type="ECO:0000313" key="2">
    <source>
        <dbReference type="Proteomes" id="UP001246244"/>
    </source>
</evidence>
<dbReference type="InterPro" id="IPR016024">
    <property type="entry name" value="ARM-type_fold"/>
</dbReference>
<dbReference type="RefSeq" id="WP_310575464.1">
    <property type="nucleotide sequence ID" value="NZ_JAVKPK010000020.1"/>
</dbReference>
<accession>A0ABU2D0B7</accession>
<proteinExistence type="predicted"/>
<dbReference type="EMBL" id="JAVKPK010000020">
    <property type="protein sequence ID" value="MDR7665437.1"/>
    <property type="molecule type" value="Genomic_DNA"/>
</dbReference>
<evidence type="ECO:0008006" key="3">
    <source>
        <dbReference type="Google" id="ProtNLM"/>
    </source>
</evidence>
<comment type="caution">
    <text evidence="1">The sequence shown here is derived from an EMBL/GenBank/DDBJ whole genome shotgun (WGS) entry which is preliminary data.</text>
</comment>
<protein>
    <recommendedName>
        <fullName evidence="3">HEAT repeat domain-containing protein</fullName>
    </recommendedName>
</protein>